<organism evidence="5 6">
    <name type="scientific">Coriobacterium glomerans (strain ATCC 49209 / DSM 20642 / JCM 10262 / PW2)</name>
    <dbReference type="NCBI Taxonomy" id="700015"/>
    <lineage>
        <taxon>Bacteria</taxon>
        <taxon>Bacillati</taxon>
        <taxon>Actinomycetota</taxon>
        <taxon>Coriobacteriia</taxon>
        <taxon>Coriobacteriales</taxon>
        <taxon>Coriobacteriaceae</taxon>
        <taxon>Coriobacterium</taxon>
    </lineage>
</organism>
<keyword evidence="6" id="KW-1185">Reference proteome</keyword>
<dbReference type="Pfam" id="PF02729">
    <property type="entry name" value="OTCace_N"/>
    <property type="match status" value="1"/>
</dbReference>
<dbReference type="InterPro" id="IPR036901">
    <property type="entry name" value="Asp/Orn_carbamoylTrfase_sf"/>
</dbReference>
<dbReference type="PRINTS" id="PR00100">
    <property type="entry name" value="AOTCASE"/>
</dbReference>
<dbReference type="InterPro" id="IPR006130">
    <property type="entry name" value="Asp/Orn_carbamoylTrfase"/>
</dbReference>
<proteinExistence type="inferred from homology"/>
<dbReference type="PANTHER" id="PTHR45753">
    <property type="entry name" value="ORNITHINE CARBAMOYLTRANSFERASE, MITOCHONDRIAL"/>
    <property type="match status" value="1"/>
</dbReference>
<dbReference type="EMBL" id="CP002628">
    <property type="protein sequence ID" value="AEB07683.1"/>
    <property type="molecule type" value="Genomic_DNA"/>
</dbReference>
<dbReference type="HOGENOM" id="CLU_043846_3_1_11"/>
<dbReference type="GO" id="GO:0042450">
    <property type="term" value="P:L-arginine biosynthetic process via ornithine"/>
    <property type="evidence" value="ECO:0007669"/>
    <property type="project" value="TreeGrafter"/>
</dbReference>
<feature type="domain" description="Aspartate/ornithine carbamoyltransferase Asp/Orn-binding" evidence="3">
    <location>
        <begin position="154"/>
        <end position="317"/>
    </location>
</feature>
<evidence type="ECO:0000259" key="4">
    <source>
        <dbReference type="Pfam" id="PF02729"/>
    </source>
</evidence>
<dbReference type="AlphaFoldDB" id="F2NB05"/>
<dbReference type="KEGG" id="cgo:Corgl_1584"/>
<dbReference type="InterPro" id="IPR002292">
    <property type="entry name" value="Orn/put_carbamltrans"/>
</dbReference>
<sequence length="349" mass="38200">MVKDFIDTNDFSSEEIRAIVELAAALKTSIKQGLFHPHLLRDKSLGVISFQIPALTRIPLEVAMCDLGGHSAFLDARCTASEGCETLGDSARVMGALLDILAAHVRCHRDVIALAASSAAPVLNAMSDYNHPTQEITDLLTMLEHLPSGKRIDECRIVYVGGATQVCASLMFICSKMGMDFVQFAPSGHQLSDGARQIDSDFDLLAIGRRNCEISGASVTVSDDLESVRDADYIYTDAWHRAVRDETSSDDHLRAFPSKYQVTPALMALAGSEAKFMHCLPACRGEEVVDEVIDGPKSLCWVQAENRKHAIRALLATFGPRTALRDEIIEYAGREELHRALDKIDVLQA</sequence>
<accession>F2NB05</accession>
<dbReference type="InterPro" id="IPR006132">
    <property type="entry name" value="Asp/Orn_carbamoyltranf_P-bd"/>
</dbReference>
<dbReference type="InterPro" id="IPR006131">
    <property type="entry name" value="Asp_carbamoyltransf_Asp/Orn-bd"/>
</dbReference>
<reference evidence="6" key="1">
    <citation type="journal article" date="2013" name="Stand. Genomic Sci.">
        <title>Complete genome sequence of Coriobacterium glomerans type strain (PW2(T)) from the midgut of Pyrrhocoris apterus L. (red soldier bug).</title>
        <authorList>
            <person name="Stackebrandt E."/>
            <person name="Zeytun A."/>
            <person name="Lapidus A."/>
            <person name="Nolan M."/>
            <person name="Lucas S."/>
            <person name="Hammon N."/>
            <person name="Deshpande S."/>
            <person name="Cheng J.F."/>
            <person name="Tapia R."/>
            <person name="Goodwin L.A."/>
            <person name="Pitluck S."/>
            <person name="Liolios K."/>
            <person name="Pagani I."/>
            <person name="Ivanova N."/>
            <person name="Mavromatis K."/>
            <person name="Mikhailova N."/>
            <person name="Huntemann M."/>
            <person name="Pati A."/>
            <person name="Chen A."/>
            <person name="Palaniappan K."/>
            <person name="Chang Y.J."/>
            <person name="Land M."/>
            <person name="Hauser L."/>
            <person name="Rohde M."/>
            <person name="Pukall R."/>
            <person name="Goker M."/>
            <person name="Detter J.C."/>
            <person name="Woyke T."/>
            <person name="Bristow J."/>
            <person name="Eisen J.A."/>
            <person name="Markowitz V."/>
            <person name="Hugenholtz P."/>
            <person name="Kyrpides N.C."/>
            <person name="Klenk H.P."/>
        </authorList>
    </citation>
    <scope>NUCLEOTIDE SEQUENCE</scope>
    <source>
        <strain evidence="6">ATCC 49209 / DSM 20642 / JCM 10262 / PW2</strain>
    </source>
</reference>
<dbReference type="eggNOG" id="COG0078">
    <property type="taxonomic scope" value="Bacteria"/>
</dbReference>
<dbReference type="GO" id="GO:0004585">
    <property type="term" value="F:ornithine carbamoyltransferase activity"/>
    <property type="evidence" value="ECO:0007669"/>
    <property type="project" value="UniProtKB-ARBA"/>
</dbReference>
<dbReference type="RefSeq" id="WP_013709425.1">
    <property type="nucleotide sequence ID" value="NC_015389.1"/>
</dbReference>
<dbReference type="FunFam" id="3.40.50.1370:FF:000008">
    <property type="entry name" value="Ornithine carbamoyltransferase"/>
    <property type="match status" value="1"/>
</dbReference>
<evidence type="ECO:0000313" key="6">
    <source>
        <dbReference type="Proteomes" id="UP000006851"/>
    </source>
</evidence>
<dbReference type="PANTHER" id="PTHR45753:SF3">
    <property type="entry name" value="ORNITHINE TRANSCARBAMYLASE, MITOCHONDRIAL"/>
    <property type="match status" value="1"/>
</dbReference>
<evidence type="ECO:0000259" key="3">
    <source>
        <dbReference type="Pfam" id="PF00185"/>
    </source>
</evidence>
<dbReference type="Pfam" id="PF00185">
    <property type="entry name" value="OTCace"/>
    <property type="match status" value="1"/>
</dbReference>
<dbReference type="PRINTS" id="PR00102">
    <property type="entry name" value="OTCASE"/>
</dbReference>
<protein>
    <submittedName>
        <fullName evidence="5">Aspartate/ornithine carbamoyltransferase Asp/Orn-binding region</fullName>
    </submittedName>
</protein>
<evidence type="ECO:0000256" key="2">
    <source>
        <dbReference type="RuleBase" id="RU003634"/>
    </source>
</evidence>
<dbReference type="STRING" id="700015.Corgl_1584"/>
<dbReference type="GO" id="GO:0019240">
    <property type="term" value="P:citrulline biosynthetic process"/>
    <property type="evidence" value="ECO:0007669"/>
    <property type="project" value="TreeGrafter"/>
</dbReference>
<dbReference type="GO" id="GO:0016597">
    <property type="term" value="F:amino acid binding"/>
    <property type="evidence" value="ECO:0007669"/>
    <property type="project" value="InterPro"/>
</dbReference>
<evidence type="ECO:0000256" key="1">
    <source>
        <dbReference type="ARBA" id="ARBA00022679"/>
    </source>
</evidence>
<dbReference type="Gene3D" id="3.40.50.1370">
    <property type="entry name" value="Aspartate/ornithine carbamoyltransferase"/>
    <property type="match status" value="2"/>
</dbReference>
<gene>
    <name evidence="5" type="ordered locus">Corgl_1584</name>
</gene>
<evidence type="ECO:0000313" key="5">
    <source>
        <dbReference type="EMBL" id="AEB07683.1"/>
    </source>
</evidence>
<comment type="similarity">
    <text evidence="2">Belongs to the aspartate/ornithine carbamoyltransferase superfamily.</text>
</comment>
<dbReference type="Proteomes" id="UP000006851">
    <property type="component" value="Chromosome"/>
</dbReference>
<name>F2NB05_CORGP</name>
<dbReference type="SUPFAM" id="SSF53671">
    <property type="entry name" value="Aspartate/ornithine carbamoyltransferase"/>
    <property type="match status" value="1"/>
</dbReference>
<dbReference type="OrthoDB" id="9802587at2"/>
<keyword evidence="1 2" id="KW-0808">Transferase</keyword>
<feature type="domain" description="Aspartate/ornithine carbamoyltransferase carbamoyl-P binding" evidence="4">
    <location>
        <begin position="3"/>
        <end position="144"/>
    </location>
</feature>